<reference evidence="3" key="1">
    <citation type="journal article" date="2019" name="Int. J. Syst. Evol. Microbiol.">
        <title>The Global Catalogue of Microorganisms (GCM) 10K type strain sequencing project: providing services to taxonomists for standard genome sequencing and annotation.</title>
        <authorList>
            <consortium name="The Broad Institute Genomics Platform"/>
            <consortium name="The Broad Institute Genome Sequencing Center for Infectious Disease"/>
            <person name="Wu L."/>
            <person name="Ma J."/>
        </authorList>
    </citation>
    <scope>NUCLEOTIDE SEQUENCE [LARGE SCALE GENOMIC DNA]</scope>
    <source>
        <strain evidence="3">NBRC 109019</strain>
    </source>
</reference>
<evidence type="ECO:0000259" key="1">
    <source>
        <dbReference type="Pfam" id="PF00408"/>
    </source>
</evidence>
<protein>
    <recommendedName>
        <fullName evidence="1">Alpha-D-phosphohexomutase C-terminal domain-containing protein</fullName>
    </recommendedName>
</protein>
<sequence length="59" mass="6362">MLRLVFDGGARVMVRPSGTEPKLKVYIDAAATEGSMRERRAAASEAVARLEAGMRELVA</sequence>
<dbReference type="InterPro" id="IPR036900">
    <property type="entry name" value="A-D-PHexomutase_C_sf"/>
</dbReference>
<dbReference type="EMBL" id="AP027734">
    <property type="protein sequence ID" value="BDZ53797.1"/>
    <property type="molecule type" value="Genomic_DNA"/>
</dbReference>
<dbReference type="Gene3D" id="3.30.310.50">
    <property type="entry name" value="Alpha-D-phosphohexomutase, C-terminal domain"/>
    <property type="match status" value="1"/>
</dbReference>
<feature type="domain" description="Alpha-D-phosphohexomutase C-terminal" evidence="1">
    <location>
        <begin position="5"/>
        <end position="41"/>
    </location>
</feature>
<gene>
    <name evidence="2" type="ORF">GCM10025870_08700</name>
</gene>
<name>A0ABM8GZ86_9MICO</name>
<accession>A0ABM8GZ86</accession>
<dbReference type="InterPro" id="IPR005843">
    <property type="entry name" value="A-D-PHexomutase_C"/>
</dbReference>
<evidence type="ECO:0000313" key="2">
    <source>
        <dbReference type="EMBL" id="BDZ53797.1"/>
    </source>
</evidence>
<proteinExistence type="predicted"/>
<dbReference type="SUPFAM" id="SSF55957">
    <property type="entry name" value="Phosphoglucomutase, C-terminal domain"/>
    <property type="match status" value="1"/>
</dbReference>
<organism evidence="2 3">
    <name type="scientific">Agromyces marinus</name>
    <dbReference type="NCBI Taxonomy" id="1389020"/>
    <lineage>
        <taxon>Bacteria</taxon>
        <taxon>Bacillati</taxon>
        <taxon>Actinomycetota</taxon>
        <taxon>Actinomycetes</taxon>
        <taxon>Micrococcales</taxon>
        <taxon>Microbacteriaceae</taxon>
        <taxon>Agromyces</taxon>
    </lineage>
</organism>
<keyword evidence="3" id="KW-1185">Reference proteome</keyword>
<dbReference type="Pfam" id="PF00408">
    <property type="entry name" value="PGM_PMM_IV"/>
    <property type="match status" value="1"/>
</dbReference>
<dbReference type="Proteomes" id="UP001321477">
    <property type="component" value="Chromosome"/>
</dbReference>
<evidence type="ECO:0000313" key="3">
    <source>
        <dbReference type="Proteomes" id="UP001321477"/>
    </source>
</evidence>